<reference evidence="1" key="2">
    <citation type="submission" date="2024-05" db="EMBL/GenBank/DDBJ databases">
        <title>Rhodohalobacter halophilus gen. nov., sp. nov., a moderately halophilic member of the family Balneolaceae.</title>
        <authorList>
            <person name="Xia J."/>
        </authorList>
    </citation>
    <scope>NUCLEOTIDE SEQUENCE</scope>
    <source>
        <strain evidence="1">WB101</strain>
    </source>
</reference>
<name>A0ABS9KE09_9BACT</name>
<organism evidence="1 2">
    <name type="scientific">Rhodohalobacter sulfatireducens</name>
    <dbReference type="NCBI Taxonomy" id="2911366"/>
    <lineage>
        <taxon>Bacteria</taxon>
        <taxon>Pseudomonadati</taxon>
        <taxon>Balneolota</taxon>
        <taxon>Balneolia</taxon>
        <taxon>Balneolales</taxon>
        <taxon>Balneolaceae</taxon>
        <taxon>Rhodohalobacter</taxon>
    </lineage>
</organism>
<sequence>MIQIDFNSIVREAVESYDDSKNISSIMDISAKVSTNHVYRIKFQDDNIIIAKLSYFGKFEHFVEDHSIINALANNLPNPYENVLARSLIKGTSLFVHRHKTEFIDAWVVFYKPMKVEKKLPKRLNEKQIKKLGKSVARFHKACYSVKNTLPEYSKTLSSDIYHLLEIMKTSEGQHEYRMRQELIKSQSWTFLENLEQLGMNTLNPIPVFVDWNIGNFSVTSDFEIYSRWDYDWFRVSTRMMDFYFFSRVVSDVGDQTVFSYDIDRLLEDRFILFLKAYHEESPLKEKEIRFLKEAYRFFLLNYVVKYGRYFFHEIFATRLQQEAYDVHLPTIDEKFDPEPILKALNI</sequence>
<evidence type="ECO:0000313" key="2">
    <source>
        <dbReference type="Proteomes" id="UP001165366"/>
    </source>
</evidence>
<evidence type="ECO:0008006" key="3">
    <source>
        <dbReference type="Google" id="ProtNLM"/>
    </source>
</evidence>
<dbReference type="RefSeq" id="WP_237854374.1">
    <property type="nucleotide sequence ID" value="NZ_JAKLWS010000012.1"/>
</dbReference>
<comment type="caution">
    <text evidence="1">The sequence shown here is derived from an EMBL/GenBank/DDBJ whole genome shotgun (WGS) entry which is preliminary data.</text>
</comment>
<keyword evidence="2" id="KW-1185">Reference proteome</keyword>
<dbReference type="EMBL" id="JAKLWS010000012">
    <property type="protein sequence ID" value="MCG2589092.1"/>
    <property type="molecule type" value="Genomic_DNA"/>
</dbReference>
<dbReference type="Proteomes" id="UP001165366">
    <property type="component" value="Unassembled WGS sequence"/>
</dbReference>
<evidence type="ECO:0000313" key="1">
    <source>
        <dbReference type="EMBL" id="MCG2589092.1"/>
    </source>
</evidence>
<dbReference type="SUPFAM" id="SSF56112">
    <property type="entry name" value="Protein kinase-like (PK-like)"/>
    <property type="match status" value="1"/>
</dbReference>
<accession>A0ABS9KE09</accession>
<dbReference type="Gene3D" id="3.90.1200.10">
    <property type="match status" value="1"/>
</dbReference>
<dbReference type="InterPro" id="IPR011009">
    <property type="entry name" value="Kinase-like_dom_sf"/>
</dbReference>
<reference evidence="1" key="1">
    <citation type="submission" date="2022-01" db="EMBL/GenBank/DDBJ databases">
        <authorList>
            <person name="Wang Y."/>
        </authorList>
    </citation>
    <scope>NUCLEOTIDE SEQUENCE</scope>
    <source>
        <strain evidence="1">WB101</strain>
    </source>
</reference>
<proteinExistence type="predicted"/>
<protein>
    <recommendedName>
        <fullName evidence="3">Aminoglycoside phosphotransferase domain-containing protein</fullName>
    </recommendedName>
</protein>
<gene>
    <name evidence="1" type="ORF">L6773_10970</name>
</gene>